<proteinExistence type="predicted"/>
<feature type="domain" description="Reverse transcriptase" evidence="1">
    <location>
        <begin position="51"/>
        <end position="296"/>
    </location>
</feature>
<dbReference type="PANTHER" id="PTHR46890">
    <property type="entry name" value="NON-LTR RETROLELEMENT REVERSE TRANSCRIPTASE-LIKE PROTEIN-RELATED"/>
    <property type="match status" value="1"/>
</dbReference>
<name>A0A2N9G8J4_FAGSY</name>
<reference evidence="2" key="1">
    <citation type="submission" date="2018-02" db="EMBL/GenBank/DDBJ databases">
        <authorList>
            <person name="Cohen D.B."/>
            <person name="Kent A.D."/>
        </authorList>
    </citation>
    <scope>NUCLEOTIDE SEQUENCE</scope>
</reference>
<dbReference type="AlphaFoldDB" id="A0A2N9G8J4"/>
<accession>A0A2N9G8J4</accession>
<sequence>MLERKFDRDEVLQVVNDLQGDKAPGPDGFTMAFFQKYWSMLEDDIMGFFEEVHTYCKFERSLNASFIALIPKKQNATNIRDFRPISLIGSVYKLLSKVLANRLKRVLDHIISESQNSFIGGRKILDSVLIANECLDSRLKSRLPGIICKLDIEKAYDHVHWGSLLYLLQRMGFGVKWCQWIEACISSVQFSVLVNGSPEGFFSGSKGIRQGDPLSPLLFILIMAGIESDVEESGDLAQLSYIRMVLSCFEAITGLRVNMAKSEMVPVGEVGNIAMLADSLDCWVGSFPLAYLGMPLGASYKAVLVWDPIIEKMEKRLAGRWRTPYNRGPHGCGVWKGIMLGWNEYFQHIEFVVGLGDRIRFWQDKWCGDRALMDRFPTLYACSSHREVTIASVLLRLTAGGPCEWNVSFGRDFNDWEIDLMVEFFQLLASNTPNNAGLDGLRWKGSKDGMFASRSFYHVLNDKSGLPFPWKGIWAAKAPPRVSFFIWTAAWGRILTCDNLMRRGYTMVNRCCLCCSNGETVDHLLLHCPVSHVLWSFLFRSFHVSWVRPRSVKDLLFGWRNWLGKHHSDVWNLAPLCLMWIIWMERNSRTFEDMLCSTDQLLEKFATSLFSWSRVWGFSTASSVADFVVSLNTVSVSPFIL</sequence>
<dbReference type="InterPro" id="IPR000477">
    <property type="entry name" value="RT_dom"/>
</dbReference>
<dbReference type="InterPro" id="IPR043502">
    <property type="entry name" value="DNA/RNA_pol_sf"/>
</dbReference>
<dbReference type="Pfam" id="PF13966">
    <property type="entry name" value="zf-RVT"/>
    <property type="match status" value="1"/>
</dbReference>
<gene>
    <name evidence="2" type="ORF">FSB_LOCUS23383</name>
</gene>
<dbReference type="Pfam" id="PF00078">
    <property type="entry name" value="RVT_1"/>
    <property type="match status" value="1"/>
</dbReference>
<dbReference type="InterPro" id="IPR052343">
    <property type="entry name" value="Retrotransposon-Effector_Assoc"/>
</dbReference>
<dbReference type="CDD" id="cd01650">
    <property type="entry name" value="RT_nLTR_like"/>
    <property type="match status" value="1"/>
</dbReference>
<dbReference type="SUPFAM" id="SSF56672">
    <property type="entry name" value="DNA/RNA polymerases"/>
    <property type="match status" value="1"/>
</dbReference>
<dbReference type="PANTHER" id="PTHR46890:SF50">
    <property type="entry name" value="RNA-DIRECTED DNA POLYMERASE, EUKARYOTA, REVERSE TRANSCRIPTASE ZINC-BINDING DOMAIN PROTEIN-RELATED"/>
    <property type="match status" value="1"/>
</dbReference>
<dbReference type="InterPro" id="IPR026960">
    <property type="entry name" value="RVT-Znf"/>
</dbReference>
<organism evidence="2">
    <name type="scientific">Fagus sylvatica</name>
    <name type="common">Beechnut</name>
    <dbReference type="NCBI Taxonomy" id="28930"/>
    <lineage>
        <taxon>Eukaryota</taxon>
        <taxon>Viridiplantae</taxon>
        <taxon>Streptophyta</taxon>
        <taxon>Embryophyta</taxon>
        <taxon>Tracheophyta</taxon>
        <taxon>Spermatophyta</taxon>
        <taxon>Magnoliopsida</taxon>
        <taxon>eudicotyledons</taxon>
        <taxon>Gunneridae</taxon>
        <taxon>Pentapetalae</taxon>
        <taxon>rosids</taxon>
        <taxon>fabids</taxon>
        <taxon>Fagales</taxon>
        <taxon>Fagaceae</taxon>
        <taxon>Fagus</taxon>
    </lineage>
</organism>
<dbReference type="EMBL" id="OIVN01001573">
    <property type="protein sequence ID" value="SPC95501.1"/>
    <property type="molecule type" value="Genomic_DNA"/>
</dbReference>
<dbReference type="PROSITE" id="PS50878">
    <property type="entry name" value="RT_POL"/>
    <property type="match status" value="1"/>
</dbReference>
<evidence type="ECO:0000313" key="2">
    <source>
        <dbReference type="EMBL" id="SPC95501.1"/>
    </source>
</evidence>
<protein>
    <recommendedName>
        <fullName evidence="1">Reverse transcriptase domain-containing protein</fullName>
    </recommendedName>
</protein>
<evidence type="ECO:0000259" key="1">
    <source>
        <dbReference type="PROSITE" id="PS50878"/>
    </source>
</evidence>